<dbReference type="GO" id="GO:0005886">
    <property type="term" value="C:plasma membrane"/>
    <property type="evidence" value="ECO:0007669"/>
    <property type="project" value="UniProtKB-SubCell"/>
</dbReference>
<evidence type="ECO:0000313" key="11">
    <source>
        <dbReference type="Proteomes" id="UP000287872"/>
    </source>
</evidence>
<sequence>MFALDPTIAIVIILCSTLSLCLPNVTSKTLSKRRGDHLNAVGSYIGKITDLLEGFKNANYETRDKLLTEHNKTMVETENKRLAYGSFKTFTNVLNGSFMYLLDISAFVTIAILLLYSKISIGTATATLAYIKEFVYPIRYIVSDLSDIKSAKSTKEKLLDFLNDDNESIDKINKFNSSIKFSNVSVKFDDFELNKFDYTFKKGKKYAVIGHSGSGKSTIINLLMKYIENSSGAISIDGININDIDTTGVIGCVNQFEHVFCTDFFNNITVYDSYARTDIDDIINYSECDKINFIKNKENCTDLSGGEKQLLSLVKMMLINKDIIILDEPFSALDIQSTLLIQKKIYSLQDKTIISITHNLSENHLRYFDELIIMNNGKIEKSGHTASILASKEYSNLVKGII</sequence>
<dbReference type="GO" id="GO:0015421">
    <property type="term" value="F:ABC-type oligopeptide transporter activity"/>
    <property type="evidence" value="ECO:0007669"/>
    <property type="project" value="TreeGrafter"/>
</dbReference>
<proteinExistence type="predicted"/>
<dbReference type="InterPro" id="IPR036640">
    <property type="entry name" value="ABC1_TM_sf"/>
</dbReference>
<dbReference type="SMART" id="SM00382">
    <property type="entry name" value="AAA"/>
    <property type="match status" value="1"/>
</dbReference>
<keyword evidence="2 7" id="KW-0812">Transmembrane</keyword>
<comment type="subcellular location">
    <subcellularLocation>
        <location evidence="1">Cell membrane</location>
        <topology evidence="1">Multi-pass membrane protein</topology>
    </subcellularLocation>
</comment>
<dbReference type="GO" id="GO:0016887">
    <property type="term" value="F:ATP hydrolysis activity"/>
    <property type="evidence" value="ECO:0007669"/>
    <property type="project" value="InterPro"/>
</dbReference>
<dbReference type="Proteomes" id="UP000287872">
    <property type="component" value="Unassembled WGS sequence"/>
</dbReference>
<dbReference type="PROSITE" id="PS50893">
    <property type="entry name" value="ABC_TRANSPORTER_2"/>
    <property type="match status" value="1"/>
</dbReference>
<feature type="transmembrane region" description="Helical" evidence="7">
    <location>
        <begin position="6"/>
        <end position="25"/>
    </location>
</feature>
<keyword evidence="11" id="KW-1185">Reference proteome</keyword>
<reference evidence="10 11" key="1">
    <citation type="submission" date="2018-11" db="EMBL/GenBank/DDBJ databases">
        <title>Genome sequencing and assembly of Clostridium tagluense strain A121.</title>
        <authorList>
            <person name="Murakami T."/>
            <person name="Segawa T."/>
            <person name="Shcherbakova V.A."/>
            <person name="Mori H."/>
            <person name="Yoshimura Y."/>
        </authorList>
    </citation>
    <scope>NUCLEOTIDE SEQUENCE [LARGE SCALE GENOMIC DNA]</scope>
    <source>
        <strain evidence="10 11">A121</strain>
    </source>
</reference>
<dbReference type="PANTHER" id="PTHR43394">
    <property type="entry name" value="ATP-DEPENDENT PERMEASE MDL1, MITOCHONDRIAL"/>
    <property type="match status" value="1"/>
</dbReference>
<dbReference type="SUPFAM" id="SSF90123">
    <property type="entry name" value="ABC transporter transmembrane region"/>
    <property type="match status" value="1"/>
</dbReference>
<dbReference type="PROSITE" id="PS00211">
    <property type="entry name" value="ABC_TRANSPORTER_1"/>
    <property type="match status" value="1"/>
</dbReference>
<dbReference type="SUPFAM" id="SSF52540">
    <property type="entry name" value="P-loop containing nucleoside triphosphate hydrolases"/>
    <property type="match status" value="1"/>
</dbReference>
<dbReference type="OrthoDB" id="2205188at2"/>
<dbReference type="Gene3D" id="3.40.50.300">
    <property type="entry name" value="P-loop containing nucleotide triphosphate hydrolases"/>
    <property type="match status" value="1"/>
</dbReference>
<organism evidence="10 11">
    <name type="scientific">Clostridium tagluense</name>
    <dbReference type="NCBI Taxonomy" id="360422"/>
    <lineage>
        <taxon>Bacteria</taxon>
        <taxon>Bacillati</taxon>
        <taxon>Bacillota</taxon>
        <taxon>Clostridia</taxon>
        <taxon>Eubacteriales</taxon>
        <taxon>Clostridiaceae</taxon>
        <taxon>Clostridium</taxon>
    </lineage>
</organism>
<dbReference type="CDD" id="cd03228">
    <property type="entry name" value="ABCC_MRP_Like"/>
    <property type="match status" value="1"/>
</dbReference>
<keyword evidence="3" id="KW-0547">Nucleotide-binding</keyword>
<evidence type="ECO:0000256" key="4">
    <source>
        <dbReference type="ARBA" id="ARBA00022840"/>
    </source>
</evidence>
<evidence type="ECO:0000256" key="3">
    <source>
        <dbReference type="ARBA" id="ARBA00022741"/>
    </source>
</evidence>
<dbReference type="InterPro" id="IPR039421">
    <property type="entry name" value="Type_1_exporter"/>
</dbReference>
<evidence type="ECO:0000256" key="2">
    <source>
        <dbReference type="ARBA" id="ARBA00022692"/>
    </source>
</evidence>
<evidence type="ECO:0000259" key="9">
    <source>
        <dbReference type="PROSITE" id="PS50929"/>
    </source>
</evidence>
<keyword evidence="5 7" id="KW-1133">Transmembrane helix</keyword>
<feature type="transmembrane region" description="Helical" evidence="7">
    <location>
        <begin position="98"/>
        <end position="116"/>
    </location>
</feature>
<evidence type="ECO:0000256" key="1">
    <source>
        <dbReference type="ARBA" id="ARBA00004651"/>
    </source>
</evidence>
<keyword evidence="4" id="KW-0067">ATP-binding</keyword>
<evidence type="ECO:0000259" key="8">
    <source>
        <dbReference type="PROSITE" id="PS50893"/>
    </source>
</evidence>
<name>A0A401US33_9CLOT</name>
<dbReference type="InterPro" id="IPR003593">
    <property type="entry name" value="AAA+_ATPase"/>
</dbReference>
<dbReference type="GO" id="GO:0005524">
    <property type="term" value="F:ATP binding"/>
    <property type="evidence" value="ECO:0007669"/>
    <property type="project" value="UniProtKB-KW"/>
</dbReference>
<evidence type="ECO:0008006" key="12">
    <source>
        <dbReference type="Google" id="ProtNLM"/>
    </source>
</evidence>
<dbReference type="InterPro" id="IPR003439">
    <property type="entry name" value="ABC_transporter-like_ATP-bd"/>
</dbReference>
<evidence type="ECO:0000313" key="10">
    <source>
        <dbReference type="EMBL" id="GCD12360.1"/>
    </source>
</evidence>
<dbReference type="AlphaFoldDB" id="A0A401US33"/>
<evidence type="ECO:0000256" key="7">
    <source>
        <dbReference type="SAM" id="Phobius"/>
    </source>
</evidence>
<dbReference type="InterPro" id="IPR017871">
    <property type="entry name" value="ABC_transporter-like_CS"/>
</dbReference>
<evidence type="ECO:0000256" key="5">
    <source>
        <dbReference type="ARBA" id="ARBA00022989"/>
    </source>
</evidence>
<evidence type="ECO:0000256" key="6">
    <source>
        <dbReference type="ARBA" id="ARBA00023136"/>
    </source>
</evidence>
<dbReference type="Pfam" id="PF00005">
    <property type="entry name" value="ABC_tran"/>
    <property type="match status" value="1"/>
</dbReference>
<protein>
    <recommendedName>
        <fullName evidence="12">ABC transporter ATP-binding protein</fullName>
    </recommendedName>
</protein>
<gene>
    <name evidence="10" type="ORF">Ctaglu_39830</name>
</gene>
<comment type="caution">
    <text evidence="10">The sequence shown here is derived from an EMBL/GenBank/DDBJ whole genome shotgun (WGS) entry which is preliminary data.</text>
</comment>
<dbReference type="PANTHER" id="PTHR43394:SF1">
    <property type="entry name" value="ATP-BINDING CASSETTE SUB-FAMILY B MEMBER 10, MITOCHONDRIAL"/>
    <property type="match status" value="1"/>
</dbReference>
<keyword evidence="6 7" id="KW-0472">Membrane</keyword>
<dbReference type="InterPro" id="IPR027417">
    <property type="entry name" value="P-loop_NTPase"/>
</dbReference>
<accession>A0A401US33</accession>
<feature type="domain" description="ABC transmembrane type-1" evidence="9">
    <location>
        <begin position="1"/>
        <end position="150"/>
    </location>
</feature>
<dbReference type="Gene3D" id="1.20.1560.10">
    <property type="entry name" value="ABC transporter type 1, transmembrane domain"/>
    <property type="match status" value="1"/>
</dbReference>
<dbReference type="PROSITE" id="PS50929">
    <property type="entry name" value="ABC_TM1F"/>
    <property type="match status" value="1"/>
</dbReference>
<dbReference type="EMBL" id="BHYK01000032">
    <property type="protein sequence ID" value="GCD12360.1"/>
    <property type="molecule type" value="Genomic_DNA"/>
</dbReference>
<feature type="domain" description="ABC transporter" evidence="8">
    <location>
        <begin position="179"/>
        <end position="401"/>
    </location>
</feature>
<dbReference type="InterPro" id="IPR011527">
    <property type="entry name" value="ABC1_TM_dom"/>
</dbReference>